<organism evidence="2 3">
    <name type="scientific">Mycobacterium kansasii 662</name>
    <dbReference type="NCBI Taxonomy" id="1299326"/>
    <lineage>
        <taxon>Bacteria</taxon>
        <taxon>Bacillati</taxon>
        <taxon>Actinomycetota</taxon>
        <taxon>Actinomycetes</taxon>
        <taxon>Mycobacteriales</taxon>
        <taxon>Mycobacteriaceae</taxon>
        <taxon>Mycobacterium</taxon>
    </lineage>
</organism>
<protein>
    <submittedName>
        <fullName evidence="2">Prophage integrase domain protein</fullName>
    </submittedName>
</protein>
<dbReference type="PATRIC" id="fig|1299326.3.peg.6491"/>
<comment type="caution">
    <text evidence="2">The sequence shown here is derived from an EMBL/GenBank/DDBJ whole genome shotgun (WGS) entry which is preliminary data.</text>
</comment>
<reference evidence="2 3" key="1">
    <citation type="submission" date="2013-12" db="EMBL/GenBank/DDBJ databases">
        <authorList>
            <person name="Brown-Elliot B."/>
            <person name="Wallace R."/>
            <person name="Lenaerts A."/>
            <person name="Ordway D."/>
            <person name="DeGroote M.A."/>
            <person name="Parker T."/>
            <person name="Sizemore C."/>
            <person name="Tallon L.J."/>
            <person name="Sadzewicz L.K."/>
            <person name="Sengamalay N."/>
            <person name="Fraser C.M."/>
            <person name="Hine E."/>
            <person name="Shefchek K.A."/>
            <person name="Das S.P."/>
            <person name="Tettelin H."/>
        </authorList>
    </citation>
    <scope>NUCLEOTIDE SEQUENCE [LARGE SCALE GENOMIC DNA]</scope>
    <source>
        <strain evidence="2 3">662</strain>
    </source>
</reference>
<evidence type="ECO:0000256" key="1">
    <source>
        <dbReference type="SAM" id="MobiDB-lite"/>
    </source>
</evidence>
<evidence type="ECO:0000313" key="2">
    <source>
        <dbReference type="EMBL" id="ETZ98699.1"/>
    </source>
</evidence>
<accession>X7XX22</accession>
<feature type="region of interest" description="Disordered" evidence="1">
    <location>
        <begin position="1"/>
        <end position="54"/>
    </location>
</feature>
<dbReference type="Proteomes" id="UP000020561">
    <property type="component" value="Unassembled WGS sequence"/>
</dbReference>
<dbReference type="AlphaFoldDB" id="X7XX22"/>
<gene>
    <name evidence="2" type="ORF">I545_6758</name>
</gene>
<sequence>MWREPPATNNGPATGKTRARQESCPTREAAEARRDELNNAKHHLGGTAALADAK</sequence>
<dbReference type="EMBL" id="JAOA01000028">
    <property type="protein sequence ID" value="ETZ98699.1"/>
    <property type="molecule type" value="Genomic_DNA"/>
</dbReference>
<evidence type="ECO:0000313" key="3">
    <source>
        <dbReference type="Proteomes" id="UP000020561"/>
    </source>
</evidence>
<name>X7XX22_MYCKA</name>
<proteinExistence type="predicted"/>
<feature type="compositionally biased region" description="Basic and acidic residues" evidence="1">
    <location>
        <begin position="28"/>
        <end position="39"/>
    </location>
</feature>